<dbReference type="Proteomes" id="UP001596013">
    <property type="component" value="Unassembled WGS sequence"/>
</dbReference>
<name>A0ABW0JNR3_9GAMM</name>
<dbReference type="SUPFAM" id="SSF48208">
    <property type="entry name" value="Six-hairpin glycosidases"/>
    <property type="match status" value="1"/>
</dbReference>
<dbReference type="PANTHER" id="PTHR12143">
    <property type="entry name" value="PEPTIDE N-GLYCANASE PNGASE -RELATED"/>
    <property type="match status" value="1"/>
</dbReference>
<protein>
    <submittedName>
        <fullName evidence="4">GH92 family glycosyl hydrolase</fullName>
    </submittedName>
</protein>
<keyword evidence="5" id="KW-1185">Reference proteome</keyword>
<dbReference type="InterPro" id="IPR008928">
    <property type="entry name" value="6-hairpin_glycosidase_sf"/>
</dbReference>
<comment type="caution">
    <text evidence="4">The sequence shown here is derived from an EMBL/GenBank/DDBJ whole genome shotgun (WGS) entry which is preliminary data.</text>
</comment>
<feature type="signal peptide" evidence="1">
    <location>
        <begin position="1"/>
        <end position="33"/>
    </location>
</feature>
<accession>A0ABW0JNR3</accession>
<dbReference type="InterPro" id="IPR041371">
    <property type="entry name" value="GH92_N"/>
</dbReference>
<feature type="domain" description="Glycosyl hydrolase family 92" evidence="2">
    <location>
        <begin position="279"/>
        <end position="730"/>
    </location>
</feature>
<dbReference type="Gene3D" id="3.30.2080.10">
    <property type="entry name" value="GH92 mannosidase domain"/>
    <property type="match status" value="1"/>
</dbReference>
<evidence type="ECO:0000313" key="5">
    <source>
        <dbReference type="Proteomes" id="UP001596013"/>
    </source>
</evidence>
<dbReference type="NCBIfam" id="TIGR01180">
    <property type="entry name" value="aman2_put"/>
    <property type="match status" value="1"/>
</dbReference>
<organism evidence="4 5">
    <name type="scientific">Rhodanobacter umsongensis</name>
    <dbReference type="NCBI Taxonomy" id="633153"/>
    <lineage>
        <taxon>Bacteria</taxon>
        <taxon>Pseudomonadati</taxon>
        <taxon>Pseudomonadota</taxon>
        <taxon>Gammaproteobacteria</taxon>
        <taxon>Lysobacterales</taxon>
        <taxon>Rhodanobacteraceae</taxon>
        <taxon>Rhodanobacter</taxon>
    </lineage>
</organism>
<dbReference type="PANTHER" id="PTHR12143:SF43">
    <property type="entry name" value="PUTATIVE-RELATED"/>
    <property type="match status" value="1"/>
</dbReference>
<feature type="chain" id="PRO_5046203067" evidence="1">
    <location>
        <begin position="34"/>
        <end position="759"/>
    </location>
</feature>
<evidence type="ECO:0000256" key="1">
    <source>
        <dbReference type="SAM" id="SignalP"/>
    </source>
</evidence>
<feature type="domain" description="Glycosyl hydrolase family 92 N-terminal" evidence="3">
    <location>
        <begin position="40"/>
        <end position="273"/>
    </location>
</feature>
<dbReference type="Pfam" id="PF17678">
    <property type="entry name" value="Glyco_hydro_92N"/>
    <property type="match status" value="1"/>
</dbReference>
<dbReference type="Pfam" id="PF07971">
    <property type="entry name" value="Glyco_hydro_92"/>
    <property type="match status" value="1"/>
</dbReference>
<keyword evidence="4" id="KW-0378">Hydrolase</keyword>
<reference evidence="5" key="1">
    <citation type="journal article" date="2019" name="Int. J. Syst. Evol. Microbiol.">
        <title>The Global Catalogue of Microorganisms (GCM) 10K type strain sequencing project: providing services to taxonomists for standard genome sequencing and annotation.</title>
        <authorList>
            <consortium name="The Broad Institute Genomics Platform"/>
            <consortium name="The Broad Institute Genome Sequencing Center for Infectious Disease"/>
            <person name="Wu L."/>
            <person name="Ma J."/>
        </authorList>
    </citation>
    <scope>NUCLEOTIDE SEQUENCE [LARGE SCALE GENOMIC DNA]</scope>
    <source>
        <strain evidence="5">JCM 17130</strain>
    </source>
</reference>
<dbReference type="GO" id="GO:0016787">
    <property type="term" value="F:hydrolase activity"/>
    <property type="evidence" value="ECO:0007669"/>
    <property type="project" value="UniProtKB-KW"/>
</dbReference>
<evidence type="ECO:0000259" key="2">
    <source>
        <dbReference type="Pfam" id="PF07971"/>
    </source>
</evidence>
<dbReference type="EMBL" id="JBHSMK010000005">
    <property type="protein sequence ID" value="MFC5437030.1"/>
    <property type="molecule type" value="Genomic_DNA"/>
</dbReference>
<sequence>MNWSVSRLPCWARQWGIRLACAGLLAIATSVSAADHAKDVDPFIGVDWDGEVFLGATVPFGMVKLGPDVRTFDGKMIKSGYHSTGEVVGFSHLHLSGGAGKYGNILVAPVTGPLQPTDIHSPRSDEEASVAYYSTYLSRYRTRAELTASRRSGLHRYSFTDAGDAHVTVDLQHAINTGTGPEDQRFLGGDVNVVSSHEIEGVGRYIGGWNEGGEYRVYFYLATDVPAAAAQTWQDRQLGSAHHAHTDTDQDLGASLDYRVKAGQAIQVKVGISFISLTQARRNAEQEIRGWNFAAVRQAAVAQWNQALSRIEIHGANEVERRKFYTALYHTMLMPADHSGENPKWSSDEPYYDDFQAIWDTFRSDGPLLTLIAPDRQRDIVRSLVDTYRHADYMPDARVGNDNGRTQGGSNANVLVADAYVKGLAGIDYATGLQAMLKDAQVPPADPRKHGRGGLDTYNTLGYIAQPTERAGSRTVEYAYNDFTIAELACGLGHTQEAKRYTKQAGNWANLWDASLEQEGVKGFLRPRNVDTSWAAPYLVKRGTWPDFFYEADLWTYSLYAPQDVRRLIGLAGGRDAFVQRLDRLFERGHFDMGNEPGFLIPDLYLWAGRPDRTADRIIDLLRRDFGDSRAGIPGNDDSGAMSSWYAFQSMGFYPNAGQDVYLIGTPSFPQVDIQLGNGKTFSIVAENFRRDRLNRYVQSATLDGKPLDTAWFRHGQIADGGTLKLVMGSAPSRWGTATPPPSLSDPGFALCGHHGGSR</sequence>
<dbReference type="InterPro" id="IPR014718">
    <property type="entry name" value="GH-type_carb-bd"/>
</dbReference>
<evidence type="ECO:0000259" key="3">
    <source>
        <dbReference type="Pfam" id="PF17678"/>
    </source>
</evidence>
<dbReference type="Gene3D" id="1.20.1610.10">
    <property type="entry name" value="alpha-1,2-mannosidases domains"/>
    <property type="match status" value="1"/>
</dbReference>
<proteinExistence type="predicted"/>
<gene>
    <name evidence="4" type="ORF">ACFPME_10710</name>
</gene>
<dbReference type="RefSeq" id="WP_377305026.1">
    <property type="nucleotide sequence ID" value="NZ_JBHSMK010000005.1"/>
</dbReference>
<dbReference type="InterPro" id="IPR005887">
    <property type="entry name" value="GH92_a_mannosidase_put"/>
</dbReference>
<dbReference type="InterPro" id="IPR012939">
    <property type="entry name" value="Glyco_hydro_92"/>
</dbReference>
<dbReference type="Gene3D" id="1.20.1050.60">
    <property type="entry name" value="alpha-1,2-mannosidase"/>
    <property type="match status" value="1"/>
</dbReference>
<dbReference type="Gene3D" id="2.70.98.10">
    <property type="match status" value="1"/>
</dbReference>
<keyword evidence="1" id="KW-0732">Signal</keyword>
<dbReference type="InterPro" id="IPR050883">
    <property type="entry name" value="PNGase"/>
</dbReference>
<evidence type="ECO:0000313" key="4">
    <source>
        <dbReference type="EMBL" id="MFC5437030.1"/>
    </source>
</evidence>